<dbReference type="Proteomes" id="UP000054248">
    <property type="component" value="Unassembled WGS sequence"/>
</dbReference>
<feature type="compositionally biased region" description="Low complexity" evidence="1">
    <location>
        <begin position="376"/>
        <end position="387"/>
    </location>
</feature>
<gene>
    <name evidence="3" type="ORF">M407DRAFT_7661</name>
</gene>
<dbReference type="OrthoDB" id="3981028at2759"/>
<dbReference type="AlphaFoldDB" id="A0A0C3QIN6"/>
<feature type="region of interest" description="Disordered" evidence="1">
    <location>
        <begin position="1"/>
        <end position="39"/>
    </location>
</feature>
<organism evidence="3 4">
    <name type="scientific">Tulasnella calospora MUT 4182</name>
    <dbReference type="NCBI Taxonomy" id="1051891"/>
    <lineage>
        <taxon>Eukaryota</taxon>
        <taxon>Fungi</taxon>
        <taxon>Dikarya</taxon>
        <taxon>Basidiomycota</taxon>
        <taxon>Agaricomycotina</taxon>
        <taxon>Agaricomycetes</taxon>
        <taxon>Cantharellales</taxon>
        <taxon>Tulasnellaceae</taxon>
        <taxon>Tulasnella</taxon>
    </lineage>
</organism>
<keyword evidence="2" id="KW-0472">Membrane</keyword>
<dbReference type="STRING" id="1051891.A0A0C3QIN6"/>
<feature type="compositionally biased region" description="Low complexity" evidence="1">
    <location>
        <begin position="334"/>
        <end position="344"/>
    </location>
</feature>
<evidence type="ECO:0000313" key="4">
    <source>
        <dbReference type="Proteomes" id="UP000054248"/>
    </source>
</evidence>
<dbReference type="HOGENOM" id="CLU_035515_0_0_1"/>
<sequence>MASTTAATTATATTTMSTTPPPRSILSPPRPSSAGKVKKHGRFASVSALPTLRAMYQRAARAFLQRSTTETQYLIDAAFQIIGPPQTAAPDHLSSQRKKWDILRITLETTLYTSPPAASPQPPTKGVPGLSQDLVRSASPSLNNNLRSNLLLSPPSLLATLHTRSLQLFTPLSEKPSSAFLPAQILVSLVLASLKLDCAHVGRGMVEDWLARRPPPETETASPGVDEGYAKVVDVYCLHVLPRLGEWEYAKEFLSYEIELPVERRSIITETLARLHAQSQIPSSPPPPYRTKALYSSSSSSEDLSGSRPHSRASSATSGSASTYTAIPATPRPSDAAFKSSGSKAKAKANGLPAELGSETRSPSRASTVKGTGRVTSGTALTKTTSTNLYHAVHQNGSASPSSSPQQQSSSSSQNKKAVSPLSNPSSVSNILRSQWHLLKRRLIPFLHSNLPFFVCVLLPALGFILAIRSRARAAVKKQHRQSADQLRKKLLGTGGGGGQQQAISMVVQAFRAIKDAVVMAGRGIV</sequence>
<protein>
    <submittedName>
        <fullName evidence="3">Uncharacterized protein</fullName>
    </submittedName>
</protein>
<feature type="transmembrane region" description="Helical" evidence="2">
    <location>
        <begin position="451"/>
        <end position="468"/>
    </location>
</feature>
<name>A0A0C3QIN6_9AGAM</name>
<accession>A0A0C3QIN6</accession>
<keyword evidence="4" id="KW-1185">Reference proteome</keyword>
<feature type="compositionally biased region" description="Low complexity" evidence="1">
    <location>
        <begin position="296"/>
        <end position="326"/>
    </location>
</feature>
<keyword evidence="2" id="KW-0812">Transmembrane</keyword>
<feature type="compositionally biased region" description="Low complexity" evidence="1">
    <location>
        <begin position="1"/>
        <end position="18"/>
    </location>
</feature>
<feature type="compositionally biased region" description="Pro residues" evidence="1">
    <location>
        <begin position="19"/>
        <end position="31"/>
    </location>
</feature>
<feature type="compositionally biased region" description="Polar residues" evidence="1">
    <location>
        <begin position="359"/>
        <end position="370"/>
    </location>
</feature>
<feature type="region of interest" description="Disordered" evidence="1">
    <location>
        <begin position="276"/>
        <end position="428"/>
    </location>
</feature>
<evidence type="ECO:0000256" key="2">
    <source>
        <dbReference type="SAM" id="Phobius"/>
    </source>
</evidence>
<reference evidence="3 4" key="1">
    <citation type="submission" date="2014-04" db="EMBL/GenBank/DDBJ databases">
        <authorList>
            <consortium name="DOE Joint Genome Institute"/>
            <person name="Kuo A."/>
            <person name="Girlanda M."/>
            <person name="Perotto S."/>
            <person name="Kohler A."/>
            <person name="Nagy L.G."/>
            <person name="Floudas D."/>
            <person name="Copeland A."/>
            <person name="Barry K.W."/>
            <person name="Cichocki N."/>
            <person name="Veneault-Fourrey C."/>
            <person name="LaButti K."/>
            <person name="Lindquist E.A."/>
            <person name="Lipzen A."/>
            <person name="Lundell T."/>
            <person name="Morin E."/>
            <person name="Murat C."/>
            <person name="Sun H."/>
            <person name="Tunlid A."/>
            <person name="Henrissat B."/>
            <person name="Grigoriev I.V."/>
            <person name="Hibbett D.S."/>
            <person name="Martin F."/>
            <person name="Nordberg H.P."/>
            <person name="Cantor M.N."/>
            <person name="Hua S.X."/>
        </authorList>
    </citation>
    <scope>NUCLEOTIDE SEQUENCE [LARGE SCALE GENOMIC DNA]</scope>
    <source>
        <strain evidence="3 4">MUT 4182</strain>
    </source>
</reference>
<keyword evidence="2" id="KW-1133">Transmembrane helix</keyword>
<proteinExistence type="predicted"/>
<dbReference type="EMBL" id="KN823019">
    <property type="protein sequence ID" value="KIO26776.1"/>
    <property type="molecule type" value="Genomic_DNA"/>
</dbReference>
<reference evidence="4" key="2">
    <citation type="submission" date="2015-01" db="EMBL/GenBank/DDBJ databases">
        <title>Evolutionary Origins and Diversification of the Mycorrhizal Mutualists.</title>
        <authorList>
            <consortium name="DOE Joint Genome Institute"/>
            <consortium name="Mycorrhizal Genomics Consortium"/>
            <person name="Kohler A."/>
            <person name="Kuo A."/>
            <person name="Nagy L.G."/>
            <person name="Floudas D."/>
            <person name="Copeland A."/>
            <person name="Barry K.W."/>
            <person name="Cichocki N."/>
            <person name="Veneault-Fourrey C."/>
            <person name="LaButti K."/>
            <person name="Lindquist E.A."/>
            <person name="Lipzen A."/>
            <person name="Lundell T."/>
            <person name="Morin E."/>
            <person name="Murat C."/>
            <person name="Riley R."/>
            <person name="Ohm R."/>
            <person name="Sun H."/>
            <person name="Tunlid A."/>
            <person name="Henrissat B."/>
            <person name="Grigoriev I.V."/>
            <person name="Hibbett D.S."/>
            <person name="Martin F."/>
        </authorList>
    </citation>
    <scope>NUCLEOTIDE SEQUENCE [LARGE SCALE GENOMIC DNA]</scope>
    <source>
        <strain evidence="4">MUT 4182</strain>
    </source>
</reference>
<evidence type="ECO:0000256" key="1">
    <source>
        <dbReference type="SAM" id="MobiDB-lite"/>
    </source>
</evidence>
<feature type="compositionally biased region" description="Low complexity" evidence="1">
    <location>
        <begin position="400"/>
        <end position="428"/>
    </location>
</feature>
<evidence type="ECO:0000313" key="3">
    <source>
        <dbReference type="EMBL" id="KIO26776.1"/>
    </source>
</evidence>